<dbReference type="AlphaFoldDB" id="A0A380B615"/>
<evidence type="ECO:0000313" key="2">
    <source>
        <dbReference type="Proteomes" id="UP000255061"/>
    </source>
</evidence>
<sequence length="33" mass="3757">MNKATQVVALLFLALMLWVFLLCKQTESVKAFV</sequence>
<reference evidence="1 2" key="1">
    <citation type="submission" date="2018-06" db="EMBL/GenBank/DDBJ databases">
        <authorList>
            <consortium name="Pathogen Informatics"/>
            <person name="Doyle S."/>
        </authorList>
    </citation>
    <scope>NUCLEOTIDE SEQUENCE [LARGE SCALE GENOMIC DNA]</scope>
    <source>
        <strain evidence="1 2">NCTC10736</strain>
    </source>
</reference>
<gene>
    <name evidence="1" type="ORF">NCTC10736_03650</name>
</gene>
<organism evidence="1 2">
    <name type="scientific">Shewanella morhuae</name>
    <dbReference type="NCBI Taxonomy" id="365591"/>
    <lineage>
        <taxon>Bacteria</taxon>
        <taxon>Pseudomonadati</taxon>
        <taxon>Pseudomonadota</taxon>
        <taxon>Gammaproteobacteria</taxon>
        <taxon>Alteromonadales</taxon>
        <taxon>Shewanellaceae</taxon>
        <taxon>Shewanella</taxon>
    </lineage>
</organism>
<evidence type="ECO:0000313" key="1">
    <source>
        <dbReference type="EMBL" id="SUI93269.1"/>
    </source>
</evidence>
<protein>
    <submittedName>
        <fullName evidence="1">Uncharacterized protein</fullName>
    </submittedName>
</protein>
<dbReference type="Proteomes" id="UP000255061">
    <property type="component" value="Unassembled WGS sequence"/>
</dbReference>
<accession>A0A380B615</accession>
<proteinExistence type="predicted"/>
<name>A0A380B615_9GAMM</name>
<dbReference type="EMBL" id="UGYV01000001">
    <property type="protein sequence ID" value="SUI93269.1"/>
    <property type="molecule type" value="Genomic_DNA"/>
</dbReference>